<proteinExistence type="predicted"/>
<feature type="domain" description="4Fe-4S ferredoxin-type" evidence="5">
    <location>
        <begin position="44"/>
        <end position="73"/>
    </location>
</feature>
<dbReference type="GO" id="GO:0051539">
    <property type="term" value="F:4 iron, 4 sulfur cluster binding"/>
    <property type="evidence" value="ECO:0007669"/>
    <property type="project" value="UniProtKB-KW"/>
</dbReference>
<organism evidence="6 7">
    <name type="scientific">Mariprofundus ferrooxydans PV-1</name>
    <dbReference type="NCBI Taxonomy" id="314345"/>
    <lineage>
        <taxon>Bacteria</taxon>
        <taxon>Pseudomonadati</taxon>
        <taxon>Pseudomonadota</taxon>
        <taxon>Candidatius Mariprofundia</taxon>
        <taxon>Mariprofundales</taxon>
        <taxon>Mariprofundaceae</taxon>
        <taxon>Mariprofundus</taxon>
    </lineage>
</organism>
<evidence type="ECO:0000256" key="2">
    <source>
        <dbReference type="ARBA" id="ARBA00022723"/>
    </source>
</evidence>
<keyword evidence="2" id="KW-0479">Metal-binding</keyword>
<keyword evidence="7" id="KW-1185">Reference proteome</keyword>
<keyword evidence="4" id="KW-0411">Iron-sulfur</keyword>
<dbReference type="InParanoid" id="Q0F3L5"/>
<dbReference type="InterPro" id="IPR017896">
    <property type="entry name" value="4Fe4S_Fe-S-bd"/>
</dbReference>
<dbReference type="PROSITE" id="PS00198">
    <property type="entry name" value="4FE4S_FER_1"/>
    <property type="match status" value="2"/>
</dbReference>
<evidence type="ECO:0000256" key="3">
    <source>
        <dbReference type="ARBA" id="ARBA00023004"/>
    </source>
</evidence>
<sequence length="357" mass="38383">MVAAYPEIQPEHCLNTHLSDIRKPACTHCLDRCPADAITLNAEHVPQLNVSACTGCTGCVPACPADAIEDKALSPVNLLQQARQLVMQGQSEINAACSAVTDTRPGLRVHCHASWDPALLACMAAEGVRILHLEGIDQCDTCPARHGSSLMQQTEKDYATLNKSLGIQLHISRKAKAVVVEKPQPTAEPEPQRRAFFRSLIPTLTQGAAMAASQIGQAVNQATAPEMAETDTEHGSHLPVRLQLFLRALPRLQANFTPVPFIPSLPLGAVQANASCTACNQCVEQCPTEALGIREFGANKILEFQPDACTGCRQCVNTCPEDALESLPGISLPSVLTRRARPLIMVRGDMLKKEPGQ</sequence>
<dbReference type="eggNOG" id="COG1143">
    <property type="taxonomic scope" value="Bacteria"/>
</dbReference>
<feature type="domain" description="4Fe-4S ferredoxin-type" evidence="5">
    <location>
        <begin position="268"/>
        <end position="296"/>
    </location>
</feature>
<dbReference type="SUPFAM" id="SSF54862">
    <property type="entry name" value="4Fe-4S ferredoxins"/>
    <property type="match status" value="1"/>
</dbReference>
<dbReference type="PANTHER" id="PTHR24960">
    <property type="entry name" value="PHOTOSYSTEM I IRON-SULFUR CENTER-RELATED"/>
    <property type="match status" value="1"/>
</dbReference>
<keyword evidence="3" id="KW-0408">Iron</keyword>
<dbReference type="eggNOG" id="COG1145">
    <property type="taxonomic scope" value="Bacteria"/>
</dbReference>
<dbReference type="OrthoDB" id="6117400at2"/>
<dbReference type="InterPro" id="IPR050157">
    <property type="entry name" value="PSI_iron-sulfur_center"/>
</dbReference>
<dbReference type="Proteomes" id="UP000005297">
    <property type="component" value="Unassembled WGS sequence"/>
</dbReference>
<evidence type="ECO:0000313" key="6">
    <source>
        <dbReference type="EMBL" id="EAU55926.1"/>
    </source>
</evidence>
<dbReference type="AlphaFoldDB" id="Q0F3L5"/>
<evidence type="ECO:0000313" key="7">
    <source>
        <dbReference type="Proteomes" id="UP000005297"/>
    </source>
</evidence>
<dbReference type="GO" id="GO:0046872">
    <property type="term" value="F:metal ion binding"/>
    <property type="evidence" value="ECO:0007669"/>
    <property type="project" value="UniProtKB-KW"/>
</dbReference>
<protein>
    <recommendedName>
        <fullName evidence="5">4Fe-4S ferredoxin-type domain-containing protein</fullName>
    </recommendedName>
</protein>
<feature type="domain" description="4Fe-4S ferredoxin-type" evidence="5">
    <location>
        <begin position="300"/>
        <end position="329"/>
    </location>
</feature>
<dbReference type="STRING" id="314344.AL013_03980"/>
<gene>
    <name evidence="6" type="ORF">SPV1_03878</name>
</gene>
<dbReference type="EMBL" id="AATS01000001">
    <property type="protein sequence ID" value="EAU55926.1"/>
    <property type="molecule type" value="Genomic_DNA"/>
</dbReference>
<evidence type="ECO:0000256" key="1">
    <source>
        <dbReference type="ARBA" id="ARBA00022485"/>
    </source>
</evidence>
<dbReference type="Gene3D" id="3.30.70.20">
    <property type="match status" value="2"/>
</dbReference>
<dbReference type="RefSeq" id="WP_009851072.1">
    <property type="nucleotide sequence ID" value="NZ_DS022295.1"/>
</dbReference>
<keyword evidence="1" id="KW-0004">4Fe-4S</keyword>
<dbReference type="Pfam" id="PF12838">
    <property type="entry name" value="Fer4_7"/>
    <property type="match status" value="1"/>
</dbReference>
<dbReference type="HOGENOM" id="CLU_048087_1_0_0"/>
<evidence type="ECO:0000256" key="4">
    <source>
        <dbReference type="ARBA" id="ARBA00023014"/>
    </source>
</evidence>
<dbReference type="PROSITE" id="PS51379">
    <property type="entry name" value="4FE4S_FER_2"/>
    <property type="match status" value="3"/>
</dbReference>
<name>Q0F3L5_9PROT</name>
<dbReference type="Pfam" id="PF00037">
    <property type="entry name" value="Fer4"/>
    <property type="match status" value="1"/>
</dbReference>
<dbReference type="InterPro" id="IPR017900">
    <property type="entry name" value="4Fe4S_Fe_S_CS"/>
</dbReference>
<reference evidence="6 7" key="1">
    <citation type="submission" date="2006-09" db="EMBL/GenBank/DDBJ databases">
        <authorList>
            <person name="Emerson D."/>
            <person name="Ferriera S."/>
            <person name="Johnson J."/>
            <person name="Kravitz S."/>
            <person name="Halpern A."/>
            <person name="Remington K."/>
            <person name="Beeson K."/>
            <person name="Tran B."/>
            <person name="Rogers Y.-H."/>
            <person name="Friedman R."/>
            <person name="Venter J.C."/>
        </authorList>
    </citation>
    <scope>NUCLEOTIDE SEQUENCE [LARGE SCALE GENOMIC DNA]</scope>
    <source>
        <strain evidence="6 7">PV-1</strain>
    </source>
</reference>
<accession>Q0F3L5</accession>
<comment type="caution">
    <text evidence="6">The sequence shown here is derived from an EMBL/GenBank/DDBJ whole genome shotgun (WGS) entry which is preliminary data.</text>
</comment>
<evidence type="ECO:0000259" key="5">
    <source>
        <dbReference type="PROSITE" id="PS51379"/>
    </source>
</evidence>
<dbReference type="PANTHER" id="PTHR24960:SF79">
    <property type="entry name" value="PHOTOSYSTEM I IRON-SULFUR CENTER"/>
    <property type="match status" value="1"/>
</dbReference>